<evidence type="ECO:0000259" key="4">
    <source>
        <dbReference type="PROSITE" id="PS50893"/>
    </source>
</evidence>
<dbReference type="Pfam" id="PF00005">
    <property type="entry name" value="ABC_tran"/>
    <property type="match status" value="1"/>
</dbReference>
<dbReference type="SUPFAM" id="SSF52540">
    <property type="entry name" value="P-loop containing nucleoside triphosphate hydrolases"/>
    <property type="match status" value="1"/>
</dbReference>
<dbReference type="InterPro" id="IPR003439">
    <property type="entry name" value="ABC_transporter-like_ATP-bd"/>
</dbReference>
<evidence type="ECO:0000256" key="2">
    <source>
        <dbReference type="ARBA" id="ARBA00022741"/>
    </source>
</evidence>
<dbReference type="InterPro" id="IPR003593">
    <property type="entry name" value="AAA+_ATPase"/>
</dbReference>
<feature type="domain" description="ABC transporter" evidence="4">
    <location>
        <begin position="2"/>
        <end position="206"/>
    </location>
</feature>
<evidence type="ECO:0000313" key="6">
    <source>
        <dbReference type="Proteomes" id="UP001239167"/>
    </source>
</evidence>
<dbReference type="GO" id="GO:0005524">
    <property type="term" value="F:ATP binding"/>
    <property type="evidence" value="ECO:0007669"/>
    <property type="project" value="UniProtKB-KW"/>
</dbReference>
<organism evidence="5 6">
    <name type="scientific">Pectinatus haikarae</name>
    <dbReference type="NCBI Taxonomy" id="349096"/>
    <lineage>
        <taxon>Bacteria</taxon>
        <taxon>Bacillati</taxon>
        <taxon>Bacillota</taxon>
        <taxon>Negativicutes</taxon>
        <taxon>Selenomonadales</taxon>
        <taxon>Selenomonadaceae</taxon>
        <taxon>Pectinatus</taxon>
    </lineage>
</organism>
<dbReference type="PANTHER" id="PTHR42734:SF19">
    <property type="entry name" value="IRON COMPOUNDS ABC TRANSPORTER, ATP-BINDING PROTEIN"/>
    <property type="match status" value="1"/>
</dbReference>
<accession>A0ABT9Y4R2</accession>
<name>A0ABT9Y4R2_9FIRM</name>
<proteinExistence type="predicted"/>
<dbReference type="InterPro" id="IPR027417">
    <property type="entry name" value="P-loop_NTPase"/>
</dbReference>
<gene>
    <name evidence="5" type="ORF">J2S01_000427</name>
</gene>
<dbReference type="Proteomes" id="UP001239167">
    <property type="component" value="Unassembled WGS sequence"/>
</dbReference>
<evidence type="ECO:0000256" key="1">
    <source>
        <dbReference type="ARBA" id="ARBA00022448"/>
    </source>
</evidence>
<dbReference type="InterPro" id="IPR050153">
    <property type="entry name" value="Metal_Ion_Import_ABC"/>
</dbReference>
<keyword evidence="1" id="KW-0813">Transport</keyword>
<dbReference type="CDD" id="cd03214">
    <property type="entry name" value="ABC_Iron-Siderophores_B12_Hemin"/>
    <property type="match status" value="1"/>
</dbReference>
<protein>
    <submittedName>
        <fullName evidence="5">Iron complex transport system ATP-binding protein</fullName>
    </submittedName>
</protein>
<dbReference type="SMART" id="SM00382">
    <property type="entry name" value="AAA"/>
    <property type="match status" value="1"/>
</dbReference>
<dbReference type="Gene3D" id="3.40.50.300">
    <property type="entry name" value="P-loop containing nucleotide triphosphate hydrolases"/>
    <property type="match status" value="1"/>
</dbReference>
<keyword evidence="2" id="KW-0547">Nucleotide-binding</keyword>
<comment type="caution">
    <text evidence="5">The sequence shown here is derived from an EMBL/GenBank/DDBJ whole genome shotgun (WGS) entry which is preliminary data.</text>
</comment>
<keyword evidence="6" id="KW-1185">Reference proteome</keyword>
<evidence type="ECO:0000256" key="3">
    <source>
        <dbReference type="ARBA" id="ARBA00022840"/>
    </source>
</evidence>
<sequence length="229" mass="25442">MLGPNGVGKTTLLKTIMGFIKPCSGSVLLDNKDLSGLPRKYTARHIGYVPQVTCHSFSFSIEEVVIMGRLPHLNAFSQPGNKDMLIVEDVLKKLNIEHMRKRFFSNLSGGEQQIVMIARALVQEPRLLIMDEPTSNLDFGNQIRILKIIKQLSQNGISILFTTHFPDQAFLCDAKVILFYKNTRPDIGDAANILSPVNLKRAYGIDIDIITKKNADGSITKTCVPLFGV</sequence>
<reference evidence="5 6" key="1">
    <citation type="submission" date="2023-07" db="EMBL/GenBank/DDBJ databases">
        <title>Genomic Encyclopedia of Type Strains, Phase IV (KMG-IV): sequencing the most valuable type-strain genomes for metagenomic binning, comparative biology and taxonomic classification.</title>
        <authorList>
            <person name="Goeker M."/>
        </authorList>
    </citation>
    <scope>NUCLEOTIDE SEQUENCE [LARGE SCALE GENOMIC DNA]</scope>
    <source>
        <strain evidence="5 6">DSM 16980</strain>
    </source>
</reference>
<dbReference type="EMBL" id="JAUSUE010000002">
    <property type="protein sequence ID" value="MDQ0202734.1"/>
    <property type="molecule type" value="Genomic_DNA"/>
</dbReference>
<dbReference type="PROSITE" id="PS50893">
    <property type="entry name" value="ABC_TRANSPORTER_2"/>
    <property type="match status" value="1"/>
</dbReference>
<keyword evidence="3 5" id="KW-0067">ATP-binding</keyword>
<dbReference type="PANTHER" id="PTHR42734">
    <property type="entry name" value="METAL TRANSPORT SYSTEM ATP-BINDING PROTEIN TM_0124-RELATED"/>
    <property type="match status" value="1"/>
</dbReference>
<evidence type="ECO:0000313" key="5">
    <source>
        <dbReference type="EMBL" id="MDQ0202734.1"/>
    </source>
</evidence>